<dbReference type="InterPro" id="IPR021136">
    <property type="entry name" value="Flagellar_hook_control-like_C"/>
</dbReference>
<protein>
    <recommendedName>
        <fullName evidence="2">Flagellar hook-length control protein-like C-terminal domain-containing protein</fullName>
    </recommendedName>
</protein>
<dbReference type="EMBL" id="PIPQ01000007">
    <property type="protein sequence ID" value="RUO39041.1"/>
    <property type="molecule type" value="Genomic_DNA"/>
</dbReference>
<reference evidence="3 4" key="1">
    <citation type="journal article" date="2011" name="Front. Microbiol.">
        <title>Genomic signatures of strain selection and enhancement in Bacillus atrophaeus var. globigii, a historical biowarfare simulant.</title>
        <authorList>
            <person name="Gibbons H.S."/>
            <person name="Broomall S.M."/>
            <person name="McNew L.A."/>
            <person name="Daligault H."/>
            <person name="Chapman C."/>
            <person name="Bruce D."/>
            <person name="Karavis M."/>
            <person name="Krepps M."/>
            <person name="McGregor P.A."/>
            <person name="Hong C."/>
            <person name="Park K.H."/>
            <person name="Akmal A."/>
            <person name="Feldman A."/>
            <person name="Lin J.S."/>
            <person name="Chang W.E."/>
            <person name="Higgs B.W."/>
            <person name="Demirev P."/>
            <person name="Lindquist J."/>
            <person name="Liem A."/>
            <person name="Fochler E."/>
            <person name="Read T.D."/>
            <person name="Tapia R."/>
            <person name="Johnson S."/>
            <person name="Bishop-Lilly K.A."/>
            <person name="Detter C."/>
            <person name="Han C."/>
            <person name="Sozhamannan S."/>
            <person name="Rosenzweig C.N."/>
            <person name="Skowronski E.W."/>
        </authorList>
    </citation>
    <scope>NUCLEOTIDE SEQUENCE [LARGE SCALE GENOMIC DNA]</scope>
    <source>
        <strain evidence="3 4">AIT1</strain>
    </source>
</reference>
<accession>A0A432WZD0</accession>
<dbReference type="Gene3D" id="3.30.750.140">
    <property type="match status" value="1"/>
</dbReference>
<proteinExistence type="predicted"/>
<comment type="caution">
    <text evidence="3">The sequence shown here is derived from an EMBL/GenBank/DDBJ whole genome shotgun (WGS) entry which is preliminary data.</text>
</comment>
<feature type="region of interest" description="Disordered" evidence="1">
    <location>
        <begin position="621"/>
        <end position="668"/>
    </location>
</feature>
<organism evidence="3 4">
    <name type="scientific">Aliidiomarina taiwanensis</name>
    <dbReference type="NCBI Taxonomy" id="946228"/>
    <lineage>
        <taxon>Bacteria</taxon>
        <taxon>Pseudomonadati</taxon>
        <taxon>Pseudomonadota</taxon>
        <taxon>Gammaproteobacteria</taxon>
        <taxon>Alteromonadales</taxon>
        <taxon>Idiomarinaceae</taxon>
        <taxon>Aliidiomarina</taxon>
    </lineage>
</organism>
<dbReference type="InterPro" id="IPR052563">
    <property type="entry name" value="FliK"/>
</dbReference>
<evidence type="ECO:0000313" key="3">
    <source>
        <dbReference type="EMBL" id="RUO39041.1"/>
    </source>
</evidence>
<name>A0A432WZD0_9GAMM</name>
<dbReference type="InterPro" id="IPR038610">
    <property type="entry name" value="FliK-like_C_sf"/>
</dbReference>
<evidence type="ECO:0000259" key="2">
    <source>
        <dbReference type="Pfam" id="PF02120"/>
    </source>
</evidence>
<dbReference type="CDD" id="cd17470">
    <property type="entry name" value="T3SS_Flik_C"/>
    <property type="match status" value="1"/>
</dbReference>
<feature type="domain" description="Flagellar hook-length control protein-like C-terminal" evidence="2">
    <location>
        <begin position="546"/>
        <end position="629"/>
    </location>
</feature>
<evidence type="ECO:0000256" key="1">
    <source>
        <dbReference type="SAM" id="MobiDB-lite"/>
    </source>
</evidence>
<dbReference type="Proteomes" id="UP000286976">
    <property type="component" value="Unassembled WGS sequence"/>
</dbReference>
<feature type="compositionally biased region" description="Basic and acidic residues" evidence="1">
    <location>
        <begin position="621"/>
        <end position="634"/>
    </location>
</feature>
<dbReference type="AlphaFoldDB" id="A0A432WZD0"/>
<gene>
    <name evidence="3" type="ORF">CWE15_09850</name>
</gene>
<dbReference type="PANTHER" id="PTHR37533">
    <property type="entry name" value="FLAGELLAR HOOK-LENGTH CONTROL PROTEIN"/>
    <property type="match status" value="1"/>
</dbReference>
<keyword evidence="4" id="KW-1185">Reference proteome</keyword>
<evidence type="ECO:0000313" key="4">
    <source>
        <dbReference type="Proteomes" id="UP000286976"/>
    </source>
</evidence>
<dbReference type="Pfam" id="PF02120">
    <property type="entry name" value="Flg_hook"/>
    <property type="match status" value="1"/>
</dbReference>
<sequence length="675" mass="74144">MNTQCRAFCGENGKCNRWRVICIHLDAEQKDNIRPPVRYITTMQILNIKPQSKQVANLDEAVLSVPSGAREHMFVEVLSEQQQRHSNKADAAIIATGEDTPVVQGQPVDGGDWHDFLQQVYDGAIEKQGQSNQSDAAPTVGFGDEPVGIVGLPLTADSHWARADIEQAIELLQKEGVTLTEAELNKLAALVDMPKRPGLAQVQQLAEQLEQPLPKGVQQAFAGLLALTDDAQPDLTPALNNKALADAVRGKTPPQYRGEDISDQETLRAWLVENQLLPANTTAEIPHEVVQAFTENDFSLLKSWLAQQSGAPTEQILPIDEVEIGITDEAESVASGAITKEDFIAWLDRQQVPADAREAAIALFEQSQQVLRGSSAPQSEAVQLAFARFVNSLQELLAQPGNVQQLTAALEQMKHQLETMAPTMSLQPIPENKVLQVFAAAAQELKQAVQEVQRTELAHVPMKEGAAPRLTEGVSSIPNMPDANTVSSVSPVLNGPLQQPQAQQALLRPLPTMAAPQPSETLFEQARQQQQYIDLFSPRAATQLKDQMAVMFNNRNQFAEMRLDPPELGRLNIRLQMNGDQQAAVTFIVHSPQAREAVEQAMPRLRDMLQEQGIQLSDANVREENAQQAKERHQQAQQKGRGNGHAGETDSEVDENAPMQQANIAVPEGRIDYYV</sequence>
<dbReference type="PANTHER" id="PTHR37533:SF2">
    <property type="entry name" value="FLAGELLAR HOOK-LENGTH CONTROL PROTEIN"/>
    <property type="match status" value="1"/>
</dbReference>